<feature type="domain" description="RNA polymerase sigma-70 region 2" evidence="4">
    <location>
        <begin position="23"/>
        <end position="86"/>
    </location>
</feature>
<dbReference type="InterPro" id="IPR039425">
    <property type="entry name" value="RNA_pol_sigma-70-like"/>
</dbReference>
<dbReference type="Pfam" id="PF04542">
    <property type="entry name" value="Sigma70_r2"/>
    <property type="match status" value="1"/>
</dbReference>
<keyword evidence="2" id="KW-0731">Sigma factor</keyword>
<dbReference type="InterPro" id="IPR007627">
    <property type="entry name" value="RNA_pol_sigma70_r2"/>
</dbReference>
<keyword evidence="3" id="KW-0804">Transcription</keyword>
<keyword evidence="7" id="KW-1185">Reference proteome</keyword>
<dbReference type="PANTHER" id="PTHR43133:SF46">
    <property type="entry name" value="RNA POLYMERASE SIGMA-70 FACTOR ECF SUBFAMILY"/>
    <property type="match status" value="1"/>
</dbReference>
<gene>
    <name evidence="6" type="primary">ylaC</name>
    <name evidence="6" type="ORF">PAECIP111802_02017</name>
</gene>
<evidence type="ECO:0000259" key="5">
    <source>
        <dbReference type="Pfam" id="PF08281"/>
    </source>
</evidence>
<dbReference type="CDD" id="cd06171">
    <property type="entry name" value="Sigma70_r4"/>
    <property type="match status" value="1"/>
</dbReference>
<comment type="caution">
    <text evidence="6">The sequence shown here is derived from an EMBL/GenBank/DDBJ whole genome shotgun (WGS) entry which is preliminary data.</text>
</comment>
<name>A0ABN7TIV8_9BACL</name>
<dbReference type="Pfam" id="PF08281">
    <property type="entry name" value="Sigma70_r4_2"/>
    <property type="match status" value="1"/>
</dbReference>
<dbReference type="RefSeq" id="WP_329958215.1">
    <property type="nucleotide sequence ID" value="NZ_CAJVCE010000004.1"/>
</dbReference>
<protein>
    <submittedName>
        <fullName evidence="6">RNA polymerase sigma factor YlaC</fullName>
    </submittedName>
</protein>
<sequence>MELDYLKHLTRSDDAATVLDDMMRVYGQDVWRYAYFLTKRTDAADDISQDVFLKAYRKLASFRGESSVRTWLLGIARHASLNYMRTAFFRKVTLVDRIWSNENERSAEQAAMERLQTERIWDMVLSLPAKYREILILDAHYDCSEQEMAELLGISRGTVKSRLHRARAKVEKLRKGEDHDA</sequence>
<reference evidence="6 7" key="1">
    <citation type="submission" date="2021-06" db="EMBL/GenBank/DDBJ databases">
        <authorList>
            <person name="Criscuolo A."/>
        </authorList>
    </citation>
    <scope>NUCLEOTIDE SEQUENCE [LARGE SCALE GENOMIC DNA]</scope>
    <source>
        <strain evidence="7">CIP 111802</strain>
    </source>
</reference>
<dbReference type="PANTHER" id="PTHR43133">
    <property type="entry name" value="RNA POLYMERASE ECF-TYPE SIGMA FACTO"/>
    <property type="match status" value="1"/>
</dbReference>
<evidence type="ECO:0000313" key="7">
    <source>
        <dbReference type="Proteomes" id="UP000730618"/>
    </source>
</evidence>
<dbReference type="EMBL" id="CAJVCE010000004">
    <property type="protein sequence ID" value="CAG7634130.1"/>
    <property type="molecule type" value="Genomic_DNA"/>
</dbReference>
<dbReference type="InterPro" id="IPR014284">
    <property type="entry name" value="RNA_pol_sigma-70_dom"/>
</dbReference>
<accession>A0ABN7TIV8</accession>
<keyword evidence="1" id="KW-0805">Transcription regulation</keyword>
<dbReference type="InterPro" id="IPR013249">
    <property type="entry name" value="RNA_pol_sigma70_r4_t2"/>
</dbReference>
<evidence type="ECO:0000256" key="2">
    <source>
        <dbReference type="ARBA" id="ARBA00023082"/>
    </source>
</evidence>
<proteinExistence type="predicted"/>
<evidence type="ECO:0000256" key="1">
    <source>
        <dbReference type="ARBA" id="ARBA00023015"/>
    </source>
</evidence>
<feature type="domain" description="RNA polymerase sigma factor 70 region 4 type 2" evidence="5">
    <location>
        <begin position="118"/>
        <end position="169"/>
    </location>
</feature>
<dbReference type="NCBIfam" id="TIGR02937">
    <property type="entry name" value="sigma70-ECF"/>
    <property type="match status" value="1"/>
</dbReference>
<evidence type="ECO:0000256" key="3">
    <source>
        <dbReference type="ARBA" id="ARBA00023163"/>
    </source>
</evidence>
<dbReference type="Proteomes" id="UP000730618">
    <property type="component" value="Unassembled WGS sequence"/>
</dbReference>
<evidence type="ECO:0000313" key="6">
    <source>
        <dbReference type="EMBL" id="CAG7634130.1"/>
    </source>
</evidence>
<organism evidence="6 7">
    <name type="scientific">Paenibacillus allorhizosphaerae</name>
    <dbReference type="NCBI Taxonomy" id="2849866"/>
    <lineage>
        <taxon>Bacteria</taxon>
        <taxon>Bacillati</taxon>
        <taxon>Bacillota</taxon>
        <taxon>Bacilli</taxon>
        <taxon>Bacillales</taxon>
        <taxon>Paenibacillaceae</taxon>
        <taxon>Paenibacillus</taxon>
    </lineage>
</organism>
<evidence type="ECO:0000259" key="4">
    <source>
        <dbReference type="Pfam" id="PF04542"/>
    </source>
</evidence>